<dbReference type="GO" id="GO:0016887">
    <property type="term" value="F:ATP hydrolysis activity"/>
    <property type="evidence" value="ECO:0007669"/>
    <property type="project" value="InterPro"/>
</dbReference>
<comment type="caution">
    <text evidence="7">The sequence shown here is derived from an EMBL/GenBank/DDBJ whole genome shotgun (WGS) entry which is preliminary data.</text>
</comment>
<dbReference type="Pfam" id="PF07724">
    <property type="entry name" value="AAA_2"/>
    <property type="match status" value="1"/>
</dbReference>
<evidence type="ECO:0000256" key="4">
    <source>
        <dbReference type="ARBA" id="ARBA00023186"/>
    </source>
</evidence>
<dbReference type="NCBIfam" id="NF003544">
    <property type="entry name" value="PRK05201.1"/>
    <property type="match status" value="1"/>
</dbReference>
<dbReference type="PANTHER" id="PTHR48102">
    <property type="entry name" value="ATP-DEPENDENT CLP PROTEASE ATP-BINDING SUBUNIT CLPX-LIKE, MITOCHONDRIAL-RELATED"/>
    <property type="match status" value="1"/>
</dbReference>
<evidence type="ECO:0000256" key="1">
    <source>
        <dbReference type="ARBA" id="ARBA00009771"/>
    </source>
</evidence>
<feature type="domain" description="Clp ATPase C-terminal" evidence="6">
    <location>
        <begin position="334"/>
        <end position="423"/>
    </location>
</feature>
<evidence type="ECO:0000259" key="6">
    <source>
        <dbReference type="SMART" id="SM01086"/>
    </source>
</evidence>
<dbReference type="SMART" id="SM00382">
    <property type="entry name" value="AAA"/>
    <property type="match status" value="1"/>
</dbReference>
<gene>
    <name evidence="7" type="ORF">MHYMCMPASI_00076</name>
</gene>
<dbReference type="Proteomes" id="UP000837675">
    <property type="component" value="Unassembled WGS sequence"/>
</dbReference>
<keyword evidence="7" id="KW-0645">Protease</keyword>
<accession>A0A8S4C0S8</accession>
<comment type="similarity">
    <text evidence="1">Belongs to the ClpX chaperone family. HslU subfamily.</text>
</comment>
<dbReference type="InterPro" id="IPR003593">
    <property type="entry name" value="AAA+_ATPase"/>
</dbReference>
<evidence type="ECO:0000256" key="2">
    <source>
        <dbReference type="ARBA" id="ARBA00022741"/>
    </source>
</evidence>
<dbReference type="GO" id="GO:0051603">
    <property type="term" value="P:proteolysis involved in protein catabolic process"/>
    <property type="evidence" value="ECO:0007669"/>
    <property type="project" value="TreeGrafter"/>
</dbReference>
<dbReference type="Pfam" id="PF00004">
    <property type="entry name" value="AAA"/>
    <property type="match status" value="1"/>
</dbReference>
<keyword evidence="7" id="KW-0378">Hydrolase</keyword>
<dbReference type="InterPro" id="IPR003959">
    <property type="entry name" value="ATPase_AAA_core"/>
</dbReference>
<reference evidence="7" key="1">
    <citation type="submission" date="2021-06" db="EMBL/GenBank/DDBJ databases">
        <authorList>
            <person name="Nardi T."/>
            <person name="Nardi T."/>
        </authorList>
    </citation>
    <scope>NUCLEOTIDE SEQUENCE</scope>
</reference>
<keyword evidence="3" id="KW-0067">ATP-binding</keyword>
<evidence type="ECO:0000256" key="3">
    <source>
        <dbReference type="ARBA" id="ARBA00022840"/>
    </source>
</evidence>
<dbReference type="GO" id="GO:0009376">
    <property type="term" value="C:HslUV protease complex"/>
    <property type="evidence" value="ECO:0007669"/>
    <property type="project" value="InterPro"/>
</dbReference>
<dbReference type="SUPFAM" id="SSF52540">
    <property type="entry name" value="P-loop containing nucleoside triphosphate hydrolases"/>
    <property type="match status" value="1"/>
</dbReference>
<evidence type="ECO:0000313" key="8">
    <source>
        <dbReference type="Proteomes" id="UP000837675"/>
    </source>
</evidence>
<keyword evidence="8" id="KW-1185">Reference proteome</keyword>
<dbReference type="InterPro" id="IPR004491">
    <property type="entry name" value="HslU"/>
</dbReference>
<dbReference type="InterPro" id="IPR019489">
    <property type="entry name" value="Clp_ATPase_C"/>
</dbReference>
<keyword evidence="4" id="KW-0143">Chaperone</keyword>
<dbReference type="GO" id="GO:0005524">
    <property type="term" value="F:ATP binding"/>
    <property type="evidence" value="ECO:0007669"/>
    <property type="project" value="UniProtKB-KW"/>
</dbReference>
<dbReference type="EMBL" id="CAJVAF010000020">
    <property type="protein sequence ID" value="CAG7589004.1"/>
    <property type="molecule type" value="Genomic_DNA"/>
</dbReference>
<dbReference type="GO" id="GO:0008233">
    <property type="term" value="F:peptidase activity"/>
    <property type="evidence" value="ECO:0007669"/>
    <property type="project" value="UniProtKB-KW"/>
</dbReference>
<dbReference type="PANTHER" id="PTHR48102:SF3">
    <property type="entry name" value="ATP-DEPENDENT PROTEASE ATPASE SUBUNIT HSLU"/>
    <property type="match status" value="1"/>
</dbReference>
<proteinExistence type="inferred from homology"/>
<evidence type="ECO:0000259" key="5">
    <source>
        <dbReference type="SMART" id="SM00382"/>
    </source>
</evidence>
<evidence type="ECO:0000313" key="7">
    <source>
        <dbReference type="EMBL" id="CAG7589004.1"/>
    </source>
</evidence>
<feature type="domain" description="AAA+ ATPase" evidence="5">
    <location>
        <begin position="50"/>
        <end position="335"/>
    </location>
</feature>
<dbReference type="FunFam" id="3.40.50.300:FF:000220">
    <property type="entry name" value="ATP-dependent protease ATPase subunit HslU"/>
    <property type="match status" value="1"/>
</dbReference>
<name>A0A8S4C0S8_9ACAR</name>
<dbReference type="InterPro" id="IPR050052">
    <property type="entry name" value="ATP-dep_Clp_protease_ClpX"/>
</dbReference>
<dbReference type="Gene3D" id="1.10.8.60">
    <property type="match status" value="1"/>
</dbReference>
<dbReference type="AlphaFoldDB" id="A0A8S4C0S8"/>
<keyword evidence="2" id="KW-0547">Nucleotide-binding</keyword>
<protein>
    <submittedName>
        <fullName evidence="7">DNA-dependent protease ATPase subunit HslU</fullName>
    </submittedName>
</protein>
<dbReference type="SMART" id="SM01086">
    <property type="entry name" value="ClpB_D2-small"/>
    <property type="match status" value="1"/>
</dbReference>
<dbReference type="InterPro" id="IPR027417">
    <property type="entry name" value="P-loop_NTPase"/>
</dbReference>
<dbReference type="NCBIfam" id="TIGR00390">
    <property type="entry name" value="hslU"/>
    <property type="match status" value="1"/>
</dbReference>
<organism evidence="7 8">
    <name type="scientific">Hyalomma marginatum</name>
    <dbReference type="NCBI Taxonomy" id="34627"/>
    <lineage>
        <taxon>Eukaryota</taxon>
        <taxon>Metazoa</taxon>
        <taxon>Ecdysozoa</taxon>
        <taxon>Arthropoda</taxon>
        <taxon>Chelicerata</taxon>
        <taxon>Arachnida</taxon>
        <taxon>Acari</taxon>
        <taxon>Parasitiformes</taxon>
        <taxon>Ixodida</taxon>
        <taxon>Ixodoidea</taxon>
        <taxon>Ixodidae</taxon>
        <taxon>Hyalomminae</taxon>
        <taxon>Hyalomma</taxon>
    </lineage>
</organism>
<dbReference type="CDD" id="cd19498">
    <property type="entry name" value="RecA-like_HslU"/>
    <property type="match status" value="1"/>
</dbReference>
<dbReference type="Gene3D" id="3.40.50.300">
    <property type="entry name" value="P-loop containing nucleotide triphosphate hydrolases"/>
    <property type="match status" value="2"/>
</dbReference>
<sequence>MMFKLTPKEIVKELDRFVVGQSEAKKSVAIALRNRWRRKQLDDKLKEEIMPHNILMVGPTGVGKTEIARRLAKLVNAPFIKIEATKFTEVGYVGRDVDSIIRDLLDVAVKLVKDAMRQEVALKAANATEAKIIDSLVGVNASEETRNKFHAKLKNGELDTVEIEVTVADNPQSSLNNVFDIPNMPGGQIGLFNIGDMLNKAMGGKKTKNIKVAVAEAYKILLREESEKLIDEEKAIAEAIRLTEEDGIVFLDEIDKIASRNNEGGGSRGEVSREGVQRDLLPLVEGTVVSTKYGAVKTNHILFIASGAFHLSKPSDLLAELQGRFPIRVQLSSLSEADLVRILQETENSIAKQYQAMLNVEEVNINFTDDGIAKIAAIATEINNEIENIGARRLHTIMEKLLEEISFEAPDLKGDKIEINKQFVEQQLNDLKKKQDLMKFLL</sequence>